<name>A0A5C4J4C6_9ACTN</name>
<dbReference type="RefSeq" id="WP_138648770.1">
    <property type="nucleotide sequence ID" value="NZ_VCKW01000213.1"/>
</dbReference>
<sequence length="377" mass="40281">MNGRPRTPLTRALTTPLTLWLLRRVYIDTGTDPSGLADRDHYPVPDAVTEHLLGHLVEAVSGVDPRRRSWKPAETQRRLGFLAAHMQALGTRDLAWWDLHRALPSAGTRVASLLPLLLVSVLTGLVPGVLTGVHDRDPRDGLAVGLFFMAGVGFLGVIGLVGGLAARRPLRLARGPAYANLRLRGRVRLLLRTLATGIGTGAAAGAAVGSALFAMVDLAAAVLLAIASAGTGLTVGLRRWAETPMTDDDRPKTPSATLREDLRLNYLTVAGGALLVALLVAVFFSGLLFGTVDREGLEIALILGPAIGVMIGLGLGTGLQSAGATYLTALLLLRARRRLPLRLMRFLREAHQAGLLRQTGPVYQFRHASLQEHLARQ</sequence>
<comment type="caution">
    <text evidence="2">The sequence shown here is derived from an EMBL/GenBank/DDBJ whole genome shotgun (WGS) entry which is preliminary data.</text>
</comment>
<proteinExistence type="predicted"/>
<feature type="transmembrane region" description="Helical" evidence="1">
    <location>
        <begin position="300"/>
        <end position="333"/>
    </location>
</feature>
<keyword evidence="3" id="KW-1185">Reference proteome</keyword>
<dbReference type="EMBL" id="VCKW01000213">
    <property type="protein sequence ID" value="TMQ91398.1"/>
    <property type="molecule type" value="Genomic_DNA"/>
</dbReference>
<keyword evidence="1" id="KW-0472">Membrane</keyword>
<dbReference type="Proteomes" id="UP000309174">
    <property type="component" value="Unassembled WGS sequence"/>
</dbReference>
<feature type="transmembrane region" description="Helical" evidence="1">
    <location>
        <begin position="189"/>
        <end position="212"/>
    </location>
</feature>
<protein>
    <submittedName>
        <fullName evidence="2">Uncharacterized protein</fullName>
    </submittedName>
</protein>
<feature type="transmembrane region" description="Helical" evidence="1">
    <location>
        <begin position="142"/>
        <end position="166"/>
    </location>
</feature>
<dbReference type="AlphaFoldDB" id="A0A5C4J4C6"/>
<gene>
    <name evidence="2" type="ORF">ETD83_31090</name>
</gene>
<reference evidence="2 3" key="1">
    <citation type="submission" date="2019-05" db="EMBL/GenBank/DDBJ databases">
        <title>Draft genome sequence of Actinomadura sp. 14C53.</title>
        <authorList>
            <person name="Saricaoglu S."/>
            <person name="Isik K."/>
        </authorList>
    </citation>
    <scope>NUCLEOTIDE SEQUENCE [LARGE SCALE GENOMIC DNA]</scope>
    <source>
        <strain evidence="2 3">14C53</strain>
    </source>
</reference>
<evidence type="ECO:0000313" key="2">
    <source>
        <dbReference type="EMBL" id="TMQ91398.1"/>
    </source>
</evidence>
<feature type="transmembrane region" description="Helical" evidence="1">
    <location>
        <begin position="264"/>
        <end position="288"/>
    </location>
</feature>
<organism evidence="2 3">
    <name type="scientific">Actinomadura soli</name>
    <dbReference type="NCBI Taxonomy" id="2508997"/>
    <lineage>
        <taxon>Bacteria</taxon>
        <taxon>Bacillati</taxon>
        <taxon>Actinomycetota</taxon>
        <taxon>Actinomycetes</taxon>
        <taxon>Streptosporangiales</taxon>
        <taxon>Thermomonosporaceae</taxon>
        <taxon>Actinomadura</taxon>
    </lineage>
</organism>
<keyword evidence="1" id="KW-0812">Transmembrane</keyword>
<keyword evidence="1" id="KW-1133">Transmembrane helix</keyword>
<feature type="transmembrane region" description="Helical" evidence="1">
    <location>
        <begin position="110"/>
        <end position="130"/>
    </location>
</feature>
<evidence type="ECO:0000313" key="3">
    <source>
        <dbReference type="Proteomes" id="UP000309174"/>
    </source>
</evidence>
<feature type="transmembrane region" description="Helical" evidence="1">
    <location>
        <begin position="218"/>
        <end position="237"/>
    </location>
</feature>
<evidence type="ECO:0000256" key="1">
    <source>
        <dbReference type="SAM" id="Phobius"/>
    </source>
</evidence>
<accession>A0A5C4J4C6</accession>
<dbReference type="OrthoDB" id="419058at2"/>